<gene>
    <name evidence="3" type="ORF">ACFFUR_03695</name>
</gene>
<accession>A0ABV5J2E0</accession>
<proteinExistence type="predicted"/>
<organism evidence="3 4">
    <name type="scientific">Echinicola jeungdonensis</name>
    <dbReference type="NCBI Taxonomy" id="709343"/>
    <lineage>
        <taxon>Bacteria</taxon>
        <taxon>Pseudomonadati</taxon>
        <taxon>Bacteroidota</taxon>
        <taxon>Cytophagia</taxon>
        <taxon>Cytophagales</taxon>
        <taxon>Cyclobacteriaceae</taxon>
        <taxon>Echinicola</taxon>
    </lineage>
</organism>
<dbReference type="CDD" id="cd15482">
    <property type="entry name" value="Sialidase_non-viral"/>
    <property type="match status" value="1"/>
</dbReference>
<feature type="domain" description="Sialidase" evidence="2">
    <location>
        <begin position="71"/>
        <end position="353"/>
    </location>
</feature>
<dbReference type="Proteomes" id="UP001589654">
    <property type="component" value="Unassembled WGS sequence"/>
</dbReference>
<dbReference type="Gene3D" id="2.120.10.10">
    <property type="match status" value="1"/>
</dbReference>
<dbReference type="PANTHER" id="PTHR43752:SF2">
    <property type="entry name" value="BNR_ASP-BOX REPEAT FAMILY PROTEIN"/>
    <property type="match status" value="1"/>
</dbReference>
<evidence type="ECO:0000259" key="2">
    <source>
        <dbReference type="Pfam" id="PF13088"/>
    </source>
</evidence>
<dbReference type="InterPro" id="IPR036278">
    <property type="entry name" value="Sialidase_sf"/>
</dbReference>
<evidence type="ECO:0000256" key="1">
    <source>
        <dbReference type="SAM" id="SignalP"/>
    </source>
</evidence>
<comment type="caution">
    <text evidence="3">The sequence shown here is derived from an EMBL/GenBank/DDBJ whole genome shotgun (WGS) entry which is preliminary data.</text>
</comment>
<name>A0ABV5J2E0_9BACT</name>
<sequence>MKFSIKSLMLVSILLSSHLFLTACGGSQGSSQDSTNNSGEHREGIVLEEFLYKEADFPQCHSASLIELENGELLATFFGGTKERHPDVEIRIARKKPGGEWTDPVSVADGVQPDGTRLPTWNPVLFQPEGGDLMLFYKIGPHPSKWWGMVKTSKDGGHTWSEAEKLGEDLIGPVKNKPIQLEDGSIIAGSSTEGDGWKVHVERSTDGGKTWEIIGPLNDPENVDAIQPTLLTYPNGDIQMLSRTHHKKGGYIYETWSEDGGLTWSKMEPTILPNNNSGLDGVTLKDGRQILVYNHSTRTQPKMGHKGRGIINVAVSKDGKKWDAALALDYLDEPGKQFSYPAIIQTSDGLVHILYTWHRVRVKHVVIDPDKLETFPIEDGKWPTKKIPFITSTEK</sequence>
<dbReference type="PANTHER" id="PTHR43752">
    <property type="entry name" value="BNR/ASP-BOX REPEAT FAMILY PROTEIN"/>
    <property type="match status" value="1"/>
</dbReference>
<dbReference type="Pfam" id="PF13088">
    <property type="entry name" value="BNR_2"/>
    <property type="match status" value="1"/>
</dbReference>
<feature type="chain" id="PRO_5046672513" evidence="1">
    <location>
        <begin position="24"/>
        <end position="395"/>
    </location>
</feature>
<evidence type="ECO:0000313" key="4">
    <source>
        <dbReference type="Proteomes" id="UP001589654"/>
    </source>
</evidence>
<dbReference type="SUPFAM" id="SSF50939">
    <property type="entry name" value="Sialidases"/>
    <property type="match status" value="1"/>
</dbReference>
<reference evidence="3 4" key="1">
    <citation type="submission" date="2024-09" db="EMBL/GenBank/DDBJ databases">
        <authorList>
            <person name="Sun Q."/>
            <person name="Mori K."/>
        </authorList>
    </citation>
    <scope>NUCLEOTIDE SEQUENCE [LARGE SCALE GENOMIC DNA]</scope>
    <source>
        <strain evidence="3 4">CECT 7682</strain>
    </source>
</reference>
<evidence type="ECO:0000313" key="3">
    <source>
        <dbReference type="EMBL" id="MFB9210896.1"/>
    </source>
</evidence>
<dbReference type="RefSeq" id="WP_290247442.1">
    <property type="nucleotide sequence ID" value="NZ_JAUFQT010000001.1"/>
</dbReference>
<keyword evidence="1" id="KW-0732">Signal</keyword>
<feature type="signal peptide" evidence="1">
    <location>
        <begin position="1"/>
        <end position="23"/>
    </location>
</feature>
<protein>
    <submittedName>
        <fullName evidence="3">Exo-alpha-sialidase</fullName>
    </submittedName>
</protein>
<dbReference type="EMBL" id="JBHMEW010000011">
    <property type="protein sequence ID" value="MFB9210896.1"/>
    <property type="molecule type" value="Genomic_DNA"/>
</dbReference>
<keyword evidence="4" id="KW-1185">Reference proteome</keyword>
<dbReference type="PROSITE" id="PS51257">
    <property type="entry name" value="PROKAR_LIPOPROTEIN"/>
    <property type="match status" value="1"/>
</dbReference>
<dbReference type="InterPro" id="IPR011040">
    <property type="entry name" value="Sialidase"/>
</dbReference>